<protein>
    <recommendedName>
        <fullName evidence="9">Lipoprotein signal peptidase</fullName>
        <ecNumber evidence="9">3.4.23.36</ecNumber>
    </recommendedName>
    <alternativeName>
        <fullName evidence="9">Prolipoprotein signal peptidase</fullName>
    </alternativeName>
    <alternativeName>
        <fullName evidence="9">Signal peptidase II</fullName>
        <shortName evidence="9">SPase II</shortName>
    </alternativeName>
</protein>
<dbReference type="UniPathway" id="UPA00665"/>
<dbReference type="EC" id="3.4.23.36" evidence="9"/>
<comment type="catalytic activity">
    <reaction evidence="9">
        <text>Release of signal peptides from bacterial membrane prolipoproteins. Hydrolyzes -Xaa-Yaa-Zaa-|-(S,diacylglyceryl)Cys-, in which Xaa is hydrophobic (preferably Leu), and Yaa (Ala or Ser) and Zaa (Gly or Ala) have small, neutral side chains.</text>
        <dbReference type="EC" id="3.4.23.36"/>
    </reaction>
</comment>
<dbReference type="STRING" id="266762.HQ36_06400"/>
<name>A0A0A2G575_9PORP</name>
<dbReference type="GO" id="GO:0004190">
    <property type="term" value="F:aspartic-type endopeptidase activity"/>
    <property type="evidence" value="ECO:0007669"/>
    <property type="project" value="UniProtKB-UniRule"/>
</dbReference>
<comment type="pathway">
    <text evidence="9">Protein modification; lipoprotein biosynthesis (signal peptide cleavage).</text>
</comment>
<dbReference type="GO" id="GO:0005886">
    <property type="term" value="C:plasma membrane"/>
    <property type="evidence" value="ECO:0007669"/>
    <property type="project" value="UniProtKB-SubCell"/>
</dbReference>
<evidence type="ECO:0000313" key="11">
    <source>
        <dbReference type="EMBL" id="KGN97520.1"/>
    </source>
</evidence>
<evidence type="ECO:0000256" key="6">
    <source>
        <dbReference type="ARBA" id="ARBA00022801"/>
    </source>
</evidence>
<dbReference type="PANTHER" id="PTHR33695">
    <property type="entry name" value="LIPOPROTEIN SIGNAL PEPTIDASE"/>
    <property type="match status" value="1"/>
</dbReference>
<dbReference type="Proteomes" id="UP000030134">
    <property type="component" value="Unassembled WGS sequence"/>
</dbReference>
<feature type="transmembrane region" description="Helical" evidence="9">
    <location>
        <begin position="6"/>
        <end position="26"/>
    </location>
</feature>
<accession>A0A0A2G575</accession>
<keyword evidence="6 9" id="KW-0378">Hydrolase</keyword>
<evidence type="ECO:0000256" key="10">
    <source>
        <dbReference type="RuleBase" id="RU004181"/>
    </source>
</evidence>
<dbReference type="InterPro" id="IPR001872">
    <property type="entry name" value="Peptidase_A8"/>
</dbReference>
<keyword evidence="3 9" id="KW-0645">Protease</keyword>
<keyword evidence="8 9" id="KW-0472">Membrane</keyword>
<feature type="transmembrane region" description="Helical" evidence="9">
    <location>
        <begin position="173"/>
        <end position="192"/>
    </location>
</feature>
<dbReference type="PANTHER" id="PTHR33695:SF1">
    <property type="entry name" value="LIPOPROTEIN SIGNAL PEPTIDASE"/>
    <property type="match status" value="1"/>
</dbReference>
<dbReference type="PRINTS" id="PR00781">
    <property type="entry name" value="LIPOSIGPTASE"/>
</dbReference>
<comment type="caution">
    <text evidence="11">The sequence shown here is derived from an EMBL/GenBank/DDBJ whole genome shotgun (WGS) entry which is preliminary data.</text>
</comment>
<evidence type="ECO:0000256" key="5">
    <source>
        <dbReference type="ARBA" id="ARBA00022750"/>
    </source>
</evidence>
<dbReference type="NCBIfam" id="NF011369">
    <property type="entry name" value="PRK14788.1"/>
    <property type="match status" value="1"/>
</dbReference>
<evidence type="ECO:0000256" key="8">
    <source>
        <dbReference type="ARBA" id="ARBA00023136"/>
    </source>
</evidence>
<evidence type="ECO:0000256" key="1">
    <source>
        <dbReference type="ARBA" id="ARBA00006139"/>
    </source>
</evidence>
<sequence>MRKQSLIVFGGIFLLLLIDQIIKLWVKQNMVLGEQIKVFDWFYIYFVENPGMAYGIEIGSKLFLSLFRIVAMGVLCWLIYRLIRERLFKTGFLLVLGLIAAGGIGNIVDSLLYGVIFSSSEGQLATLFPPEGGYASFLHGKVVDMFYFPLIDCYLPEWLPWIGGKHFTFFDPIFNFADSCISVGIVLLILFYRNTLNFAIEHLFNRKRDKKEANTSL</sequence>
<evidence type="ECO:0000256" key="7">
    <source>
        <dbReference type="ARBA" id="ARBA00022989"/>
    </source>
</evidence>
<keyword evidence="12" id="KW-1185">Reference proteome</keyword>
<organism evidence="11 12">
    <name type="scientific">Porphyromonas gingivicanis</name>
    <dbReference type="NCBI Taxonomy" id="266762"/>
    <lineage>
        <taxon>Bacteria</taxon>
        <taxon>Pseudomonadati</taxon>
        <taxon>Bacteroidota</taxon>
        <taxon>Bacteroidia</taxon>
        <taxon>Bacteroidales</taxon>
        <taxon>Porphyromonadaceae</taxon>
        <taxon>Porphyromonas</taxon>
    </lineage>
</organism>
<keyword evidence="5 9" id="KW-0064">Aspartyl protease</keyword>
<proteinExistence type="inferred from homology"/>
<evidence type="ECO:0000256" key="2">
    <source>
        <dbReference type="ARBA" id="ARBA00022475"/>
    </source>
</evidence>
<dbReference type="Pfam" id="PF01252">
    <property type="entry name" value="Peptidase_A8"/>
    <property type="match status" value="1"/>
</dbReference>
<comment type="function">
    <text evidence="9">This protein specifically catalyzes the removal of signal peptides from prolipoproteins.</text>
</comment>
<comment type="similarity">
    <text evidence="1 9 10">Belongs to the peptidase A8 family.</text>
</comment>
<dbReference type="EMBL" id="JQZW01000012">
    <property type="protein sequence ID" value="KGN97520.1"/>
    <property type="molecule type" value="Genomic_DNA"/>
</dbReference>
<evidence type="ECO:0000313" key="12">
    <source>
        <dbReference type="Proteomes" id="UP000030134"/>
    </source>
</evidence>
<dbReference type="eggNOG" id="COG0597">
    <property type="taxonomic scope" value="Bacteria"/>
</dbReference>
<dbReference type="HAMAP" id="MF_00161">
    <property type="entry name" value="LspA"/>
    <property type="match status" value="1"/>
</dbReference>
<gene>
    <name evidence="9" type="primary">lspA</name>
    <name evidence="11" type="ORF">HQ36_06400</name>
</gene>
<keyword evidence="4 9" id="KW-0812">Transmembrane</keyword>
<reference evidence="11 12" key="1">
    <citation type="submission" date="2014-08" db="EMBL/GenBank/DDBJ databases">
        <title>Porphyromonas gingivicanis strain:COT-022_OH1391 Genome sequencing.</title>
        <authorList>
            <person name="Wallis C."/>
            <person name="Deusch O."/>
            <person name="O'Flynn C."/>
            <person name="Davis I."/>
            <person name="Jospin G."/>
            <person name="Darling A.E."/>
            <person name="Coil D.A."/>
            <person name="Alexiev A."/>
            <person name="Horsfall A."/>
            <person name="Kirkwood N."/>
            <person name="Harris S."/>
            <person name="Eisen J.A."/>
        </authorList>
    </citation>
    <scope>NUCLEOTIDE SEQUENCE [LARGE SCALE GENOMIC DNA]</scope>
    <source>
        <strain evidence="12">COT-022 OH1391</strain>
    </source>
</reference>
<feature type="transmembrane region" description="Helical" evidence="9">
    <location>
        <begin position="62"/>
        <end position="80"/>
    </location>
</feature>
<evidence type="ECO:0000256" key="9">
    <source>
        <dbReference type="HAMAP-Rule" id="MF_00161"/>
    </source>
</evidence>
<keyword evidence="2 9" id="KW-1003">Cell membrane</keyword>
<dbReference type="GO" id="GO:0006508">
    <property type="term" value="P:proteolysis"/>
    <property type="evidence" value="ECO:0007669"/>
    <property type="project" value="UniProtKB-KW"/>
</dbReference>
<feature type="transmembrane region" description="Helical" evidence="9">
    <location>
        <begin position="92"/>
        <end position="116"/>
    </location>
</feature>
<evidence type="ECO:0000256" key="3">
    <source>
        <dbReference type="ARBA" id="ARBA00022670"/>
    </source>
</evidence>
<evidence type="ECO:0000256" key="4">
    <source>
        <dbReference type="ARBA" id="ARBA00022692"/>
    </source>
</evidence>
<dbReference type="AlphaFoldDB" id="A0A0A2G575"/>
<feature type="active site" evidence="9">
    <location>
        <position position="144"/>
    </location>
</feature>
<keyword evidence="7 9" id="KW-1133">Transmembrane helix</keyword>
<comment type="subcellular location">
    <subcellularLocation>
        <location evidence="9">Cell membrane</location>
        <topology evidence="9">Multi-pass membrane protein</topology>
    </subcellularLocation>
</comment>
<feature type="active site" evidence="9">
    <location>
        <position position="178"/>
    </location>
</feature>